<name>A0A7Y9W8P4_9BURK</name>
<organism evidence="1 2">
    <name type="scientific">Paraburkholderia bryophila</name>
    <dbReference type="NCBI Taxonomy" id="420952"/>
    <lineage>
        <taxon>Bacteria</taxon>
        <taxon>Pseudomonadati</taxon>
        <taxon>Pseudomonadota</taxon>
        <taxon>Betaproteobacteria</taxon>
        <taxon>Burkholderiales</taxon>
        <taxon>Burkholderiaceae</taxon>
        <taxon>Paraburkholderia</taxon>
    </lineage>
</organism>
<reference evidence="1 2" key="1">
    <citation type="submission" date="2020-07" db="EMBL/GenBank/DDBJ databases">
        <title>Exploring microbial biodiversity for novel pathways involved in the catabolism of aromatic compounds derived from lignin.</title>
        <authorList>
            <person name="Elkins J."/>
        </authorList>
    </citation>
    <scope>NUCLEOTIDE SEQUENCE [LARGE SCALE GENOMIC DNA]</scope>
    <source>
        <strain evidence="1 2">H2C3B</strain>
    </source>
</reference>
<proteinExistence type="predicted"/>
<gene>
    <name evidence="1" type="ORF">GGD41_003483</name>
</gene>
<comment type="caution">
    <text evidence="1">The sequence shown here is derived from an EMBL/GenBank/DDBJ whole genome shotgun (WGS) entry which is preliminary data.</text>
</comment>
<evidence type="ECO:0000313" key="1">
    <source>
        <dbReference type="EMBL" id="NYH16255.1"/>
    </source>
</evidence>
<accession>A0A7Y9W8P4</accession>
<protein>
    <submittedName>
        <fullName evidence="1">Uncharacterized protein</fullName>
    </submittedName>
</protein>
<dbReference type="AlphaFoldDB" id="A0A7Y9W8P4"/>
<dbReference type="Proteomes" id="UP000572540">
    <property type="component" value="Unassembled WGS sequence"/>
</dbReference>
<dbReference type="EMBL" id="JACCAU010000001">
    <property type="protein sequence ID" value="NYH16255.1"/>
    <property type="molecule type" value="Genomic_DNA"/>
</dbReference>
<evidence type="ECO:0000313" key="2">
    <source>
        <dbReference type="Proteomes" id="UP000572540"/>
    </source>
</evidence>
<sequence>MFNFAPRSLSARARRGARGLISTRLPLPSLPVCLPAFIPALVPAFVPALLPAFVSTTGPMPIP</sequence>